<sequence length="190" mass="21524">MKTKILTVLLLSSFLGFSQEIHEDLPYYEIPEYSDDFTAGTVAGRMVDALGFRFYWASHDLKATDLDFKINEDGRSVSETIDHIYDLSKIIVNSTLKKANDRGAKEEMTYVEKRKAILMSLKKASDILKASDDISEFKIIFGEQQIPFWNQVNGPIADAIWHCGQMATSRRASGNPINPKVNHFTGKVRQ</sequence>
<protein>
    <recommendedName>
        <fullName evidence="3">DinB family protein</fullName>
    </recommendedName>
</protein>
<gene>
    <name evidence="1" type="ORF">ACFOSX_13600</name>
</gene>
<dbReference type="SUPFAM" id="SSF109854">
    <property type="entry name" value="DinB/YfiT-like putative metalloenzymes"/>
    <property type="match status" value="1"/>
</dbReference>
<name>A0ABV8AKK5_9FLAO</name>
<dbReference type="Gene3D" id="1.20.120.450">
    <property type="entry name" value="dinb family like domain"/>
    <property type="match status" value="1"/>
</dbReference>
<dbReference type="Proteomes" id="UP001595812">
    <property type="component" value="Unassembled WGS sequence"/>
</dbReference>
<dbReference type="InterPro" id="IPR034660">
    <property type="entry name" value="DinB/YfiT-like"/>
</dbReference>
<evidence type="ECO:0000313" key="1">
    <source>
        <dbReference type="EMBL" id="MFC3878269.1"/>
    </source>
</evidence>
<evidence type="ECO:0008006" key="3">
    <source>
        <dbReference type="Google" id="ProtNLM"/>
    </source>
</evidence>
<dbReference type="RefSeq" id="WP_386102303.1">
    <property type="nucleotide sequence ID" value="NZ_JBHSAT010000023.1"/>
</dbReference>
<proteinExistence type="predicted"/>
<evidence type="ECO:0000313" key="2">
    <source>
        <dbReference type="Proteomes" id="UP001595812"/>
    </source>
</evidence>
<reference evidence="2" key="1">
    <citation type="journal article" date="2019" name="Int. J. Syst. Evol. Microbiol.">
        <title>The Global Catalogue of Microorganisms (GCM) 10K type strain sequencing project: providing services to taxonomists for standard genome sequencing and annotation.</title>
        <authorList>
            <consortium name="The Broad Institute Genomics Platform"/>
            <consortium name="The Broad Institute Genome Sequencing Center for Infectious Disease"/>
            <person name="Wu L."/>
            <person name="Ma J."/>
        </authorList>
    </citation>
    <scope>NUCLEOTIDE SEQUENCE [LARGE SCALE GENOMIC DNA]</scope>
    <source>
        <strain evidence="2">CECT 8979</strain>
    </source>
</reference>
<dbReference type="EMBL" id="JBHSAT010000023">
    <property type="protein sequence ID" value="MFC3878269.1"/>
    <property type="molecule type" value="Genomic_DNA"/>
</dbReference>
<organism evidence="1 2">
    <name type="scientific">Winogradskyella maritima</name>
    <dbReference type="NCBI Taxonomy" id="1517766"/>
    <lineage>
        <taxon>Bacteria</taxon>
        <taxon>Pseudomonadati</taxon>
        <taxon>Bacteroidota</taxon>
        <taxon>Flavobacteriia</taxon>
        <taxon>Flavobacteriales</taxon>
        <taxon>Flavobacteriaceae</taxon>
        <taxon>Winogradskyella</taxon>
    </lineage>
</organism>
<accession>A0ABV8AKK5</accession>
<keyword evidence="2" id="KW-1185">Reference proteome</keyword>
<comment type="caution">
    <text evidence="1">The sequence shown here is derived from an EMBL/GenBank/DDBJ whole genome shotgun (WGS) entry which is preliminary data.</text>
</comment>